<dbReference type="RefSeq" id="WP_209661347.1">
    <property type="nucleotide sequence ID" value="NZ_JAGGLI010000025.1"/>
</dbReference>
<reference evidence="2 3" key="1">
    <citation type="submission" date="2021-03" db="EMBL/GenBank/DDBJ databases">
        <title>Genomic Encyclopedia of Type Strains, Phase IV (KMG-IV): sequencing the most valuable type-strain genomes for metagenomic binning, comparative biology and taxonomic classification.</title>
        <authorList>
            <person name="Goeker M."/>
        </authorList>
    </citation>
    <scope>NUCLEOTIDE SEQUENCE [LARGE SCALE GENOMIC DNA]</scope>
    <source>
        <strain evidence="2 3">DSM 27512</strain>
    </source>
</reference>
<dbReference type="Pfam" id="PF07238">
    <property type="entry name" value="PilZ"/>
    <property type="match status" value="1"/>
</dbReference>
<dbReference type="Gene3D" id="2.40.10.220">
    <property type="entry name" value="predicted glycosyltransferase like domains"/>
    <property type="match status" value="1"/>
</dbReference>
<protein>
    <submittedName>
        <fullName evidence="2">C-di-GMP-binding flagellar brake protein YcgR</fullName>
    </submittedName>
</protein>
<keyword evidence="2" id="KW-0966">Cell projection</keyword>
<accession>A0ABS4KKL4</accession>
<keyword evidence="3" id="KW-1185">Reference proteome</keyword>
<dbReference type="SUPFAM" id="SSF141371">
    <property type="entry name" value="PilZ domain-like"/>
    <property type="match status" value="1"/>
</dbReference>
<organism evidence="2 3">
    <name type="scientific">Acetoanaerobium pronyense</name>
    <dbReference type="NCBI Taxonomy" id="1482736"/>
    <lineage>
        <taxon>Bacteria</taxon>
        <taxon>Bacillati</taxon>
        <taxon>Bacillota</taxon>
        <taxon>Clostridia</taxon>
        <taxon>Peptostreptococcales</taxon>
        <taxon>Filifactoraceae</taxon>
        <taxon>Acetoanaerobium</taxon>
    </lineage>
</organism>
<dbReference type="InterPro" id="IPR009875">
    <property type="entry name" value="PilZ_domain"/>
</dbReference>
<keyword evidence="2" id="KW-0969">Cilium</keyword>
<evidence type="ECO:0000259" key="1">
    <source>
        <dbReference type="Pfam" id="PF07238"/>
    </source>
</evidence>
<evidence type="ECO:0000313" key="3">
    <source>
        <dbReference type="Proteomes" id="UP001314903"/>
    </source>
</evidence>
<dbReference type="Proteomes" id="UP001314903">
    <property type="component" value="Unassembled WGS sequence"/>
</dbReference>
<gene>
    <name evidence="2" type="ORF">J2Z35_002096</name>
</gene>
<sequence length="114" mass="13055">MKKIKESRKFERINQGIQTQCNTYYVEDKLIEANPPIDLLMMNISEGGIGLVSHEKLPVDSVLILNVDFGLETYKIMAKVVWSKKNENEFKSGLEFVSIPYALKEALSLYKNLN</sequence>
<name>A0ABS4KKL4_9FIRM</name>
<evidence type="ECO:0000313" key="2">
    <source>
        <dbReference type="EMBL" id="MBP2028295.1"/>
    </source>
</evidence>
<keyword evidence="2" id="KW-0282">Flagellum</keyword>
<feature type="domain" description="PilZ" evidence="1">
    <location>
        <begin position="8"/>
        <end position="107"/>
    </location>
</feature>
<proteinExistence type="predicted"/>
<comment type="caution">
    <text evidence="2">The sequence shown here is derived from an EMBL/GenBank/DDBJ whole genome shotgun (WGS) entry which is preliminary data.</text>
</comment>
<dbReference type="EMBL" id="JAGGLI010000025">
    <property type="protein sequence ID" value="MBP2028295.1"/>
    <property type="molecule type" value="Genomic_DNA"/>
</dbReference>